<feature type="compositionally biased region" description="Basic and acidic residues" evidence="1">
    <location>
        <begin position="404"/>
        <end position="423"/>
    </location>
</feature>
<dbReference type="PANTHER" id="PTHR35811:SF1">
    <property type="entry name" value="HTH OST-TYPE DOMAIN-CONTAINING PROTEIN"/>
    <property type="match status" value="1"/>
</dbReference>
<dbReference type="KEGG" id="abac:LuPra_04608"/>
<evidence type="ECO:0000259" key="2">
    <source>
        <dbReference type="Pfam" id="PF01936"/>
    </source>
</evidence>
<keyword evidence="4" id="KW-1185">Reference proteome</keyword>
<dbReference type="Pfam" id="PF01936">
    <property type="entry name" value="NYN"/>
    <property type="match status" value="1"/>
</dbReference>
<name>A0A143PT77_LUTPR</name>
<proteinExistence type="predicted"/>
<evidence type="ECO:0000313" key="3">
    <source>
        <dbReference type="EMBL" id="AMY11358.1"/>
    </source>
</evidence>
<dbReference type="STRING" id="1855912.LuPra_04608"/>
<dbReference type="PANTHER" id="PTHR35811">
    <property type="entry name" value="SLR1870 PROTEIN"/>
    <property type="match status" value="1"/>
</dbReference>
<reference evidence="4" key="2">
    <citation type="submission" date="2016-04" db="EMBL/GenBank/DDBJ databases">
        <title>First Complete Genome Sequence of a Subdivision 6 Acidobacterium.</title>
        <authorList>
            <person name="Huang S."/>
            <person name="Vieira S."/>
            <person name="Bunk B."/>
            <person name="Riedel T."/>
            <person name="Sproeer C."/>
            <person name="Overmann J."/>
        </authorList>
    </citation>
    <scope>NUCLEOTIDE SEQUENCE [LARGE SCALE GENOMIC DNA]</scope>
    <source>
        <strain evidence="4">DSM 100886 HEG_-6_39</strain>
    </source>
</reference>
<feature type="compositionally biased region" description="Basic residues" evidence="1">
    <location>
        <begin position="507"/>
        <end position="536"/>
    </location>
</feature>
<feature type="domain" description="NYN" evidence="2">
    <location>
        <begin position="7"/>
        <end position="151"/>
    </location>
</feature>
<sequence length="536" mass="57971">MSETRLKIALFIDFDNIEIGVKTTLGGHFDVGAVLEAMKERGEVVTKVAYGDWTRAGDYSRSLTQHAIQMVQRNLTPGGDKNGADINLALDALEMAFTHSHINAFVIVGGDSDFMALVEKLKLYDRQVFVVGGRAFTSVILQKNCTEFIAYENLIGRRGSSSRGGASKDVKDSMPLVKRALKVLADREVTPQLGVLKSTLLQLDSTFSEREFGVSTFRDFVQKLERAQQVTLRGDERSLLVELRDGVEVPDHVVSTPPVAIQHHPPKPAAAQPAAEVASPSPDGPADAGAAIDPAVAGLQAEGYAVIRDIFLRPGVVSRWPLYVRQAKQVIRTGNESFDERRHGFNGIVDALRFAQREGLFRLDRDRQGVIRIYPGTLLAEPGSEAADQDGAAEPARVAPVSPERFERGTAPRGDVDDLHEPGDVNGNRAYPGEEPRTSRPGRRGRGSRGRGRGIIDIQPVIDETPADAQQPQDGQLFPEAAAPAIVDEPAPQAEPDVSPEPVAAAPRKRAATKKAAAPRKKAAAPVKKAARKASR</sequence>
<reference evidence="3 4" key="1">
    <citation type="journal article" date="2016" name="Genome Announc.">
        <title>First Complete Genome Sequence of a Subdivision 6 Acidobacterium Strain.</title>
        <authorList>
            <person name="Huang S."/>
            <person name="Vieira S."/>
            <person name="Bunk B."/>
            <person name="Riedel T."/>
            <person name="Sproer C."/>
            <person name="Overmann J."/>
        </authorList>
    </citation>
    <scope>NUCLEOTIDE SEQUENCE [LARGE SCALE GENOMIC DNA]</scope>
    <source>
        <strain evidence="4">DSM 100886 HEG_-6_39</strain>
    </source>
</reference>
<dbReference type="EMBL" id="CP015136">
    <property type="protein sequence ID" value="AMY11358.1"/>
    <property type="molecule type" value="Genomic_DNA"/>
</dbReference>
<feature type="region of interest" description="Disordered" evidence="1">
    <location>
        <begin position="381"/>
        <end position="536"/>
    </location>
</feature>
<dbReference type="CDD" id="cd11297">
    <property type="entry name" value="PIN_LabA-like_N_1"/>
    <property type="match status" value="1"/>
</dbReference>
<dbReference type="RefSeq" id="WP_234800516.1">
    <property type="nucleotide sequence ID" value="NZ_CP015136.1"/>
</dbReference>
<evidence type="ECO:0000313" key="4">
    <source>
        <dbReference type="Proteomes" id="UP000076079"/>
    </source>
</evidence>
<dbReference type="AlphaFoldDB" id="A0A143PT77"/>
<feature type="compositionally biased region" description="Low complexity" evidence="1">
    <location>
        <begin position="269"/>
        <end position="289"/>
    </location>
</feature>
<dbReference type="Gene3D" id="3.40.50.1010">
    <property type="entry name" value="5'-nuclease"/>
    <property type="match status" value="1"/>
</dbReference>
<feature type="compositionally biased region" description="Basic residues" evidence="1">
    <location>
        <begin position="440"/>
        <end position="452"/>
    </location>
</feature>
<protein>
    <submittedName>
        <fullName evidence="3">NYN domain protein</fullName>
    </submittedName>
</protein>
<feature type="region of interest" description="Disordered" evidence="1">
    <location>
        <begin position="259"/>
        <end position="289"/>
    </location>
</feature>
<dbReference type="Proteomes" id="UP000076079">
    <property type="component" value="Chromosome"/>
</dbReference>
<accession>A0A143PT77</accession>
<dbReference type="GO" id="GO:0004540">
    <property type="term" value="F:RNA nuclease activity"/>
    <property type="evidence" value="ECO:0007669"/>
    <property type="project" value="InterPro"/>
</dbReference>
<evidence type="ECO:0000256" key="1">
    <source>
        <dbReference type="SAM" id="MobiDB-lite"/>
    </source>
</evidence>
<organism evidence="3 4">
    <name type="scientific">Luteitalea pratensis</name>
    <dbReference type="NCBI Taxonomy" id="1855912"/>
    <lineage>
        <taxon>Bacteria</taxon>
        <taxon>Pseudomonadati</taxon>
        <taxon>Acidobacteriota</taxon>
        <taxon>Vicinamibacteria</taxon>
        <taxon>Vicinamibacterales</taxon>
        <taxon>Vicinamibacteraceae</taxon>
        <taxon>Luteitalea</taxon>
    </lineage>
</organism>
<gene>
    <name evidence="3" type="ORF">LuPra_04608</name>
</gene>
<dbReference type="InterPro" id="IPR021139">
    <property type="entry name" value="NYN"/>
</dbReference>